<dbReference type="AlphaFoldDB" id="A0A399J5K8"/>
<organism evidence="1 2">
    <name type="scientific">Pseudooceanicola sediminis</name>
    <dbReference type="NCBI Taxonomy" id="2211117"/>
    <lineage>
        <taxon>Bacteria</taxon>
        <taxon>Pseudomonadati</taxon>
        <taxon>Pseudomonadota</taxon>
        <taxon>Alphaproteobacteria</taxon>
        <taxon>Rhodobacterales</taxon>
        <taxon>Paracoccaceae</taxon>
        <taxon>Pseudooceanicola</taxon>
    </lineage>
</organism>
<dbReference type="RefSeq" id="WP_119396983.1">
    <property type="nucleotide sequence ID" value="NZ_QWJJ01000001.1"/>
</dbReference>
<dbReference type="Proteomes" id="UP000265848">
    <property type="component" value="Unassembled WGS sequence"/>
</dbReference>
<evidence type="ECO:0000313" key="2">
    <source>
        <dbReference type="Proteomes" id="UP000265848"/>
    </source>
</evidence>
<reference evidence="1 2" key="1">
    <citation type="submission" date="2018-08" db="EMBL/GenBank/DDBJ databases">
        <title>Pseudooceanicola sediminis CY03 in the family Rhodobacteracea.</title>
        <authorList>
            <person name="Zhang Y.-J."/>
        </authorList>
    </citation>
    <scope>NUCLEOTIDE SEQUENCE [LARGE SCALE GENOMIC DNA]</scope>
    <source>
        <strain evidence="1 2">CY03</strain>
    </source>
</reference>
<keyword evidence="2" id="KW-1185">Reference proteome</keyword>
<sequence length="388" mass="41593">MIQRDGSALRYLSDQYRGQLMGYEERERLTLAQTPPLALAMLSFGDMRSSPRTLPERFDYHVVNQHLSGAAPDLAARSQAVLTQMHARRDGLAFRTVLAIEAQQPGLTLAEAAPDAPLAATLNDQLATGAQALSRWQKHLHVDRIDLSLLSGAPDTDEAQADAHYARTALWLGRAVAATTGQASVPHIVVAQSAGTRDDGTSGVILAEARLDLDHPTLKFIVATPGYPYGFLPGMPATHDATSAALMDEIKVLAVRQTQQGTPWRCPSLSLVHPDGDELRAHFITDAGLAFDPDEPHGFALHGCDNGAQITGVRVMRGPPIVRIFCDKAPTGAALSLSYAWGATADGQQDRAANRGGLRDTWQADSLAVPGHVLRRYALSGLQKVVTG</sequence>
<evidence type="ECO:0000313" key="1">
    <source>
        <dbReference type="EMBL" id="RII40460.1"/>
    </source>
</evidence>
<accession>A0A399J5K8</accession>
<dbReference type="OrthoDB" id="7806105at2"/>
<protein>
    <submittedName>
        <fullName evidence="1">Uncharacterized protein</fullName>
    </submittedName>
</protein>
<proteinExistence type="predicted"/>
<gene>
    <name evidence="1" type="ORF">DL237_00050</name>
</gene>
<name>A0A399J5K8_9RHOB</name>
<dbReference type="EMBL" id="QWJJ01000001">
    <property type="protein sequence ID" value="RII40460.1"/>
    <property type="molecule type" value="Genomic_DNA"/>
</dbReference>
<comment type="caution">
    <text evidence="1">The sequence shown here is derived from an EMBL/GenBank/DDBJ whole genome shotgun (WGS) entry which is preliminary data.</text>
</comment>